<evidence type="ECO:0000313" key="2">
    <source>
        <dbReference type="EMBL" id="EFJ35990.1"/>
    </source>
</evidence>
<dbReference type="Proteomes" id="UP000001514">
    <property type="component" value="Unassembled WGS sequence"/>
</dbReference>
<name>D8QU31_SELML</name>
<dbReference type="Gene3D" id="1.10.10.60">
    <property type="entry name" value="Homeodomain-like"/>
    <property type="match status" value="1"/>
</dbReference>
<dbReference type="Gramene" id="EFJ35990">
    <property type="protein sequence ID" value="EFJ35990"/>
    <property type="gene ID" value="SELMODRAFT_79245"/>
</dbReference>
<dbReference type="EMBL" id="GL377567">
    <property type="protein sequence ID" value="EFJ35990.1"/>
    <property type="molecule type" value="Genomic_DNA"/>
</dbReference>
<protein>
    <recommendedName>
        <fullName evidence="1">SANT domain-containing protein</fullName>
    </recommendedName>
</protein>
<dbReference type="KEGG" id="smo:SELMODRAFT_78396"/>
<dbReference type="SMART" id="SM00717">
    <property type="entry name" value="SANT"/>
    <property type="match status" value="1"/>
</dbReference>
<sequence>MILCQGERSAQYIVQSNRRVEDPIEFEQERKSINPWTPEEKKLFLDKFALFYKNFAKIASFLQHKTTGDCVEFYYRNQKTEEFQ</sequence>
<dbReference type="Pfam" id="PF00249">
    <property type="entry name" value="Myb_DNA-binding"/>
    <property type="match status" value="1"/>
</dbReference>
<dbReference type="InterPro" id="IPR009057">
    <property type="entry name" value="Homeodomain-like_sf"/>
</dbReference>
<feature type="non-terminal residue" evidence="3">
    <location>
        <position position="84"/>
    </location>
</feature>
<dbReference type="InParanoid" id="D8QU31"/>
<keyword evidence="4" id="KW-1185">Reference proteome</keyword>
<evidence type="ECO:0000259" key="1">
    <source>
        <dbReference type="PROSITE" id="PS51293"/>
    </source>
</evidence>
<dbReference type="SUPFAM" id="SSF46689">
    <property type="entry name" value="Homeodomain-like"/>
    <property type="match status" value="1"/>
</dbReference>
<dbReference type="PROSITE" id="PS51293">
    <property type="entry name" value="SANT"/>
    <property type="match status" value="1"/>
</dbReference>
<dbReference type="EMBL" id="GL377567">
    <property type="protein sequence ID" value="EFJ36228.1"/>
    <property type="molecule type" value="Genomic_DNA"/>
</dbReference>
<feature type="domain" description="SANT" evidence="1">
    <location>
        <begin position="31"/>
        <end position="82"/>
    </location>
</feature>
<gene>
    <name evidence="3" type="ORF">SELMODRAFT_78396</name>
    <name evidence="2" type="ORF">SELMODRAFT_79245</name>
</gene>
<dbReference type="eggNOG" id="KOG1878">
    <property type="taxonomic scope" value="Eukaryota"/>
</dbReference>
<organism evidence="4">
    <name type="scientific">Selaginella moellendorffii</name>
    <name type="common">Spikemoss</name>
    <dbReference type="NCBI Taxonomy" id="88036"/>
    <lineage>
        <taxon>Eukaryota</taxon>
        <taxon>Viridiplantae</taxon>
        <taxon>Streptophyta</taxon>
        <taxon>Embryophyta</taxon>
        <taxon>Tracheophyta</taxon>
        <taxon>Lycopodiopsida</taxon>
        <taxon>Selaginellales</taxon>
        <taxon>Selaginellaceae</taxon>
        <taxon>Selaginella</taxon>
    </lineage>
</organism>
<dbReference type="STRING" id="88036.D8QU31"/>
<dbReference type="Gramene" id="EFJ36228">
    <property type="protein sequence ID" value="EFJ36228"/>
    <property type="gene ID" value="SELMODRAFT_78396"/>
</dbReference>
<dbReference type="PANTHER" id="PTHR47340">
    <property type="entry name" value="DUPLICATED HOMEODOMAIN-LIKE SUPERFAMILY PROTEIN"/>
    <property type="match status" value="1"/>
</dbReference>
<dbReference type="HOGENOM" id="CLU_2534241_0_0_1"/>
<proteinExistence type="predicted"/>
<dbReference type="KEGG" id="smo:SELMODRAFT_79245"/>
<dbReference type="AlphaFoldDB" id="D8QU31"/>
<accession>D8QU31</accession>
<evidence type="ECO:0000313" key="3">
    <source>
        <dbReference type="EMBL" id="EFJ36228.1"/>
    </source>
</evidence>
<reference evidence="3 4" key="1">
    <citation type="journal article" date="2011" name="Science">
        <title>The Selaginella genome identifies genetic changes associated with the evolution of vascular plants.</title>
        <authorList>
            <person name="Banks J.A."/>
            <person name="Nishiyama T."/>
            <person name="Hasebe M."/>
            <person name="Bowman J.L."/>
            <person name="Gribskov M."/>
            <person name="dePamphilis C."/>
            <person name="Albert V.A."/>
            <person name="Aono N."/>
            <person name="Aoyama T."/>
            <person name="Ambrose B.A."/>
            <person name="Ashton N.W."/>
            <person name="Axtell M.J."/>
            <person name="Barker E."/>
            <person name="Barker M.S."/>
            <person name="Bennetzen J.L."/>
            <person name="Bonawitz N.D."/>
            <person name="Chapple C."/>
            <person name="Cheng C."/>
            <person name="Correa L.G."/>
            <person name="Dacre M."/>
            <person name="DeBarry J."/>
            <person name="Dreyer I."/>
            <person name="Elias M."/>
            <person name="Engstrom E.M."/>
            <person name="Estelle M."/>
            <person name="Feng L."/>
            <person name="Finet C."/>
            <person name="Floyd S.K."/>
            <person name="Frommer W.B."/>
            <person name="Fujita T."/>
            <person name="Gramzow L."/>
            <person name="Gutensohn M."/>
            <person name="Harholt J."/>
            <person name="Hattori M."/>
            <person name="Heyl A."/>
            <person name="Hirai T."/>
            <person name="Hiwatashi Y."/>
            <person name="Ishikawa M."/>
            <person name="Iwata M."/>
            <person name="Karol K.G."/>
            <person name="Koehler B."/>
            <person name="Kolukisaoglu U."/>
            <person name="Kubo M."/>
            <person name="Kurata T."/>
            <person name="Lalonde S."/>
            <person name="Li K."/>
            <person name="Li Y."/>
            <person name="Litt A."/>
            <person name="Lyons E."/>
            <person name="Manning G."/>
            <person name="Maruyama T."/>
            <person name="Michael T.P."/>
            <person name="Mikami K."/>
            <person name="Miyazaki S."/>
            <person name="Morinaga S."/>
            <person name="Murata T."/>
            <person name="Mueller-Roeber B."/>
            <person name="Nelson D.R."/>
            <person name="Obara M."/>
            <person name="Oguri Y."/>
            <person name="Olmstead R.G."/>
            <person name="Onodera N."/>
            <person name="Petersen B.L."/>
            <person name="Pils B."/>
            <person name="Prigge M."/>
            <person name="Rensing S.A."/>
            <person name="Riano-Pachon D.M."/>
            <person name="Roberts A.W."/>
            <person name="Sato Y."/>
            <person name="Scheller H.V."/>
            <person name="Schulz B."/>
            <person name="Schulz C."/>
            <person name="Shakirov E.V."/>
            <person name="Shibagaki N."/>
            <person name="Shinohara N."/>
            <person name="Shippen D.E."/>
            <person name="Soerensen I."/>
            <person name="Sotooka R."/>
            <person name="Sugimoto N."/>
            <person name="Sugita M."/>
            <person name="Sumikawa N."/>
            <person name="Tanurdzic M."/>
            <person name="Theissen G."/>
            <person name="Ulvskov P."/>
            <person name="Wakazuki S."/>
            <person name="Weng J.K."/>
            <person name="Willats W.W."/>
            <person name="Wipf D."/>
            <person name="Wolf P.G."/>
            <person name="Yang L."/>
            <person name="Zimmer A.D."/>
            <person name="Zhu Q."/>
            <person name="Mitros T."/>
            <person name="Hellsten U."/>
            <person name="Loque D."/>
            <person name="Otillar R."/>
            <person name="Salamov A."/>
            <person name="Schmutz J."/>
            <person name="Shapiro H."/>
            <person name="Lindquist E."/>
            <person name="Lucas S."/>
            <person name="Rokhsar D."/>
            <person name="Grigoriev I.V."/>
        </authorList>
    </citation>
    <scope>NUCLEOTIDE SEQUENCE [LARGE SCALE GENOMIC DNA]</scope>
</reference>
<dbReference type="InterPro" id="IPR017884">
    <property type="entry name" value="SANT_dom"/>
</dbReference>
<dbReference type="InterPro" id="IPR001005">
    <property type="entry name" value="SANT/Myb"/>
</dbReference>
<dbReference type="PANTHER" id="PTHR47340:SF1">
    <property type="entry name" value="DUPLICATED HOMEODOMAIN-LIKE SUPERFAMILY PROTEIN"/>
    <property type="match status" value="1"/>
</dbReference>
<evidence type="ECO:0000313" key="4">
    <source>
        <dbReference type="Proteomes" id="UP000001514"/>
    </source>
</evidence>